<evidence type="ECO:0000313" key="2">
    <source>
        <dbReference type="EMBL" id="RGC03295.1"/>
    </source>
</evidence>
<gene>
    <name evidence="2" type="ORF">DW905_14395</name>
</gene>
<dbReference type="GO" id="GO:0008643">
    <property type="term" value="P:carbohydrate transport"/>
    <property type="evidence" value="ECO:0007669"/>
    <property type="project" value="InterPro"/>
</dbReference>
<feature type="transmembrane region" description="Helical" evidence="1">
    <location>
        <begin position="161"/>
        <end position="182"/>
    </location>
</feature>
<dbReference type="SUPFAM" id="SSF103473">
    <property type="entry name" value="MFS general substrate transporter"/>
    <property type="match status" value="1"/>
</dbReference>
<dbReference type="Pfam" id="PF13347">
    <property type="entry name" value="MFS_2"/>
    <property type="match status" value="1"/>
</dbReference>
<dbReference type="NCBIfam" id="TIGR00792">
    <property type="entry name" value="gph"/>
    <property type="match status" value="1"/>
</dbReference>
<name>A0A3E2UZQ1_9FIRM</name>
<dbReference type="PANTHER" id="PTHR11328:SF24">
    <property type="entry name" value="MAJOR FACILITATOR SUPERFAMILY (MFS) PROFILE DOMAIN-CONTAINING PROTEIN"/>
    <property type="match status" value="1"/>
</dbReference>
<evidence type="ECO:0000256" key="1">
    <source>
        <dbReference type="SAM" id="Phobius"/>
    </source>
</evidence>
<evidence type="ECO:0008006" key="4">
    <source>
        <dbReference type="Google" id="ProtNLM"/>
    </source>
</evidence>
<dbReference type="GO" id="GO:0015293">
    <property type="term" value="F:symporter activity"/>
    <property type="evidence" value="ECO:0007669"/>
    <property type="project" value="InterPro"/>
</dbReference>
<keyword evidence="1" id="KW-0472">Membrane</keyword>
<dbReference type="Proteomes" id="UP000261079">
    <property type="component" value="Unassembled WGS sequence"/>
</dbReference>
<feature type="transmembrane region" description="Helical" evidence="1">
    <location>
        <begin position="241"/>
        <end position="267"/>
    </location>
</feature>
<accession>A0A3E2UZQ1</accession>
<dbReference type="PANTHER" id="PTHR11328">
    <property type="entry name" value="MAJOR FACILITATOR SUPERFAMILY DOMAIN-CONTAINING PROTEIN"/>
    <property type="match status" value="1"/>
</dbReference>
<dbReference type="EMBL" id="QVEZ01000018">
    <property type="protein sequence ID" value="RGC03295.1"/>
    <property type="molecule type" value="Genomic_DNA"/>
</dbReference>
<sequence>MEKNTTSRLTLKQKIGYGCGDAGGLFTFSLMSAFFTRYCLNILGVSTKMLATLLLVWNVWDAVNDPMMGTLMDKAFAKNHDKRGKFRPWILRATPMLAVSAIALWTLPTLFDGVAMLAVLFVCKILYEGAYTMLNIPMGSMLSAMSDTDEERAQLSSARGFGSMAGGYTCSLAFPLILGIFGDTAKGYGIGATIMAICGGVVCFFHYYWTEERHNSAPAEDASNSIKVTDIFVVFRKNRAFLALCVHSLFFCSMLAITGNVGTYMYADVLGSLTMMSTASLISIPCSVLTLAVAPKLAKKVGLARLICAGLLISAVLYLALFGTIMFVNIPAIVYAVWATLASTFSSLAILMQWGMVGEAIDYNEYLTGKRTEGSIYGTFSLTRRIGTTIGSSLGVLMLGWTGYQVGAAAQSASALSGIKALSTLVPAICVLGSWFAFRFIWNITDDVRAKIAAAKQK</sequence>
<evidence type="ECO:0000313" key="3">
    <source>
        <dbReference type="Proteomes" id="UP000261079"/>
    </source>
</evidence>
<comment type="caution">
    <text evidence="2">The sequence shown here is derived from an EMBL/GenBank/DDBJ whole genome shotgun (WGS) entry which is preliminary data.</text>
</comment>
<feature type="transmembrane region" description="Helical" evidence="1">
    <location>
        <begin position="273"/>
        <end position="294"/>
    </location>
</feature>
<feature type="transmembrane region" description="Helical" evidence="1">
    <location>
        <begin position="306"/>
        <end position="327"/>
    </location>
</feature>
<feature type="transmembrane region" description="Helical" evidence="1">
    <location>
        <begin position="424"/>
        <end position="442"/>
    </location>
</feature>
<dbReference type="InterPro" id="IPR001927">
    <property type="entry name" value="Na/Gal_symport"/>
</dbReference>
<proteinExistence type="predicted"/>
<reference evidence="2 3" key="1">
    <citation type="submission" date="2018-08" db="EMBL/GenBank/DDBJ databases">
        <title>A genome reference for cultivated species of the human gut microbiota.</title>
        <authorList>
            <person name="Zou Y."/>
            <person name="Xue W."/>
            <person name="Luo G."/>
        </authorList>
    </citation>
    <scope>NUCLEOTIDE SEQUENCE [LARGE SCALE GENOMIC DNA]</scope>
    <source>
        <strain evidence="2 3">AM42-11AC</strain>
    </source>
</reference>
<dbReference type="GO" id="GO:0005886">
    <property type="term" value="C:plasma membrane"/>
    <property type="evidence" value="ECO:0007669"/>
    <property type="project" value="TreeGrafter"/>
</dbReference>
<dbReference type="RefSeq" id="WP_117536123.1">
    <property type="nucleotide sequence ID" value="NZ_QVEZ01000018.1"/>
</dbReference>
<feature type="transmembrane region" description="Helical" evidence="1">
    <location>
        <begin position="41"/>
        <end position="60"/>
    </location>
</feature>
<feature type="transmembrane region" description="Helical" evidence="1">
    <location>
        <begin position="333"/>
        <end position="351"/>
    </location>
</feature>
<dbReference type="Gene3D" id="1.20.1250.20">
    <property type="entry name" value="MFS general substrate transporter like domains"/>
    <property type="match status" value="1"/>
</dbReference>
<dbReference type="InterPro" id="IPR039672">
    <property type="entry name" value="MFS_2"/>
</dbReference>
<organism evidence="2 3">
    <name type="scientific">Faecalibacterium prausnitzii</name>
    <dbReference type="NCBI Taxonomy" id="853"/>
    <lineage>
        <taxon>Bacteria</taxon>
        <taxon>Bacillati</taxon>
        <taxon>Bacillota</taxon>
        <taxon>Clostridia</taxon>
        <taxon>Eubacteriales</taxon>
        <taxon>Oscillospiraceae</taxon>
        <taxon>Faecalibacterium</taxon>
    </lineage>
</organism>
<dbReference type="AlphaFoldDB" id="A0A3E2UZQ1"/>
<keyword evidence="1" id="KW-0812">Transmembrane</keyword>
<dbReference type="GO" id="GO:0006814">
    <property type="term" value="P:sodium ion transport"/>
    <property type="evidence" value="ECO:0007669"/>
    <property type="project" value="InterPro"/>
</dbReference>
<feature type="transmembrane region" description="Helical" evidence="1">
    <location>
        <begin position="386"/>
        <end position="404"/>
    </location>
</feature>
<dbReference type="InterPro" id="IPR036259">
    <property type="entry name" value="MFS_trans_sf"/>
</dbReference>
<keyword evidence="1" id="KW-1133">Transmembrane helix</keyword>
<protein>
    <recommendedName>
        <fullName evidence="4">MFS transporter</fullName>
    </recommendedName>
</protein>
<feature type="transmembrane region" description="Helical" evidence="1">
    <location>
        <begin position="188"/>
        <end position="209"/>
    </location>
</feature>